<dbReference type="NCBIfam" id="TIGR00254">
    <property type="entry name" value="GGDEF"/>
    <property type="match status" value="1"/>
</dbReference>
<protein>
    <submittedName>
        <fullName evidence="3">GGDEF-domain containing protein</fullName>
    </submittedName>
</protein>
<gene>
    <name evidence="3" type="ORF">C2I19_09145</name>
</gene>
<dbReference type="OrthoDB" id="9813903at2"/>
<dbReference type="RefSeq" id="WP_103902395.1">
    <property type="nucleotide sequence ID" value="NZ_PQWB01000032.1"/>
</dbReference>
<dbReference type="AlphaFoldDB" id="A0A2S5DH45"/>
<dbReference type="SUPFAM" id="SSF141868">
    <property type="entry name" value="EAL domain-like"/>
    <property type="match status" value="1"/>
</dbReference>
<dbReference type="SMART" id="SM00052">
    <property type="entry name" value="EAL"/>
    <property type="match status" value="1"/>
</dbReference>
<dbReference type="Gene3D" id="3.30.450.20">
    <property type="entry name" value="PAS domain"/>
    <property type="match status" value="1"/>
</dbReference>
<feature type="domain" description="EAL" evidence="1">
    <location>
        <begin position="415"/>
        <end position="662"/>
    </location>
</feature>
<dbReference type="PANTHER" id="PTHR44757:SF2">
    <property type="entry name" value="BIOFILM ARCHITECTURE MAINTENANCE PROTEIN MBAA"/>
    <property type="match status" value="1"/>
</dbReference>
<reference evidence="4" key="1">
    <citation type="submission" date="2018-02" db="EMBL/GenBank/DDBJ databases">
        <authorList>
            <person name="O'Hara-Hanley K."/>
            <person name="Soby S."/>
        </authorList>
    </citation>
    <scope>NUCLEOTIDE SEQUENCE [LARGE SCALE GENOMIC DNA]</scope>
    <source>
        <strain evidence="4">MWU14-2602</strain>
    </source>
</reference>
<dbReference type="InterPro" id="IPR029787">
    <property type="entry name" value="Nucleotide_cyclase"/>
</dbReference>
<sequence>MKNVISWQGDNLPMLEALSLPLWVFDIDHRRVFWANQAALEVWGADSLLELQSRDMSRDMSVSVAQRLNQYRQDFERDNAVFSESWTLYPKGQPRLLKVVFRGILVEGRMMMFCEAQNNLSVDPTTLRSAEALMHTSMLVTLYDSAGMVLYRNPSARAKVAYSSETWRQHFIHDGDWQALQQGIAATGEARQLAQVHTRQGMRWHEIAVRACRDGVSGQDALLVTEVDITDLKHAEARASFLANHDVLTGLPNRNGIRSELLPYLQQALRDGRQVALMFIDLDRFKNVNDSLGHASGDEMLIRMSGRLSQLLGHDEKVARLGGDEFLVMLAAPDVAERAETLGRRILQTLSMPMRLSGMDVSVSASIGISVCGEGRLDIERMMRHADLAMYAAKDAGRNNLMFFAPSLEERSQAQLALERDIRRGLDGGEFIAYFQPRVDVASGRIIGAEALARWQHPLRGVLMPDTFIPLCEDGGMVRELGRQILTQAARQQRQWRDRGLELMVSVNLSPSQFIDPALAGMVEQVLRDSGCQPDRLELEITESVLLGDDEQTMQTLQSLRALGVRIAVDDFGTGYSNLAYLQRYPLTSLKIDRSFVSDLERRPAIAEMITTLCRMMGLNMVAEGVETPQQLSWLAERGCQEYQGFLCSPALPSHLFAQLVL</sequence>
<comment type="caution">
    <text evidence="3">The sequence shown here is derived from an EMBL/GenBank/DDBJ whole genome shotgun (WGS) entry which is preliminary data.</text>
</comment>
<dbReference type="InterPro" id="IPR052155">
    <property type="entry name" value="Biofilm_reg_signaling"/>
</dbReference>
<dbReference type="SUPFAM" id="SSF55073">
    <property type="entry name" value="Nucleotide cyclase"/>
    <property type="match status" value="1"/>
</dbReference>
<dbReference type="InterPro" id="IPR035965">
    <property type="entry name" value="PAS-like_dom_sf"/>
</dbReference>
<feature type="domain" description="GGDEF" evidence="2">
    <location>
        <begin position="273"/>
        <end position="406"/>
    </location>
</feature>
<dbReference type="SUPFAM" id="SSF55785">
    <property type="entry name" value="PYP-like sensor domain (PAS domain)"/>
    <property type="match status" value="1"/>
</dbReference>
<keyword evidence="4" id="KW-1185">Reference proteome</keyword>
<evidence type="ECO:0000313" key="4">
    <source>
        <dbReference type="Proteomes" id="UP000237082"/>
    </source>
</evidence>
<organism evidence="3 4">
    <name type="scientific">Chromobacterium alticapitis</name>
    <dbReference type="NCBI Taxonomy" id="2073169"/>
    <lineage>
        <taxon>Bacteria</taxon>
        <taxon>Pseudomonadati</taxon>
        <taxon>Pseudomonadota</taxon>
        <taxon>Betaproteobacteria</taxon>
        <taxon>Neisseriales</taxon>
        <taxon>Chromobacteriaceae</taxon>
        <taxon>Chromobacterium</taxon>
    </lineage>
</organism>
<dbReference type="InterPro" id="IPR000014">
    <property type="entry name" value="PAS"/>
</dbReference>
<dbReference type="SMART" id="SM00267">
    <property type="entry name" value="GGDEF"/>
    <property type="match status" value="1"/>
</dbReference>
<dbReference type="EMBL" id="PQWB01000032">
    <property type="protein sequence ID" value="POZ62322.1"/>
    <property type="molecule type" value="Genomic_DNA"/>
</dbReference>
<proteinExistence type="predicted"/>
<dbReference type="InterPro" id="IPR001633">
    <property type="entry name" value="EAL_dom"/>
</dbReference>
<dbReference type="Pfam" id="PF13188">
    <property type="entry name" value="PAS_8"/>
    <property type="match status" value="1"/>
</dbReference>
<dbReference type="Proteomes" id="UP000237082">
    <property type="component" value="Unassembled WGS sequence"/>
</dbReference>
<evidence type="ECO:0000313" key="3">
    <source>
        <dbReference type="EMBL" id="POZ62322.1"/>
    </source>
</evidence>
<dbReference type="PROSITE" id="PS50883">
    <property type="entry name" value="EAL"/>
    <property type="match status" value="1"/>
</dbReference>
<dbReference type="InterPro" id="IPR035919">
    <property type="entry name" value="EAL_sf"/>
</dbReference>
<dbReference type="CDD" id="cd01949">
    <property type="entry name" value="GGDEF"/>
    <property type="match status" value="1"/>
</dbReference>
<dbReference type="Gene3D" id="3.30.70.270">
    <property type="match status" value="1"/>
</dbReference>
<dbReference type="InterPro" id="IPR043128">
    <property type="entry name" value="Rev_trsase/Diguanyl_cyclase"/>
</dbReference>
<dbReference type="Pfam" id="PF00563">
    <property type="entry name" value="EAL"/>
    <property type="match status" value="1"/>
</dbReference>
<accession>A0A2S5DH45</accession>
<dbReference type="PANTHER" id="PTHR44757">
    <property type="entry name" value="DIGUANYLATE CYCLASE DGCP"/>
    <property type="match status" value="1"/>
</dbReference>
<dbReference type="Pfam" id="PF00990">
    <property type="entry name" value="GGDEF"/>
    <property type="match status" value="1"/>
</dbReference>
<dbReference type="InterPro" id="IPR000160">
    <property type="entry name" value="GGDEF_dom"/>
</dbReference>
<name>A0A2S5DH45_9NEIS</name>
<evidence type="ECO:0000259" key="2">
    <source>
        <dbReference type="PROSITE" id="PS50887"/>
    </source>
</evidence>
<dbReference type="PROSITE" id="PS50887">
    <property type="entry name" value="GGDEF"/>
    <property type="match status" value="1"/>
</dbReference>
<dbReference type="CDD" id="cd01948">
    <property type="entry name" value="EAL"/>
    <property type="match status" value="1"/>
</dbReference>
<dbReference type="Gene3D" id="3.20.20.450">
    <property type="entry name" value="EAL domain"/>
    <property type="match status" value="1"/>
</dbReference>
<evidence type="ECO:0000259" key="1">
    <source>
        <dbReference type="PROSITE" id="PS50883"/>
    </source>
</evidence>